<protein>
    <recommendedName>
        <fullName evidence="1">holo-[acyl-carrier-protein] synthase</fullName>
        <ecNumber evidence="1">2.7.8.7</ecNumber>
    </recommendedName>
</protein>
<dbReference type="EMBL" id="JABELV010000037">
    <property type="protein sequence ID" value="KAG7562193.1"/>
    <property type="molecule type" value="Genomic_DNA"/>
</dbReference>
<keyword evidence="7" id="KW-1185">Reference proteome</keyword>
<dbReference type="Gene3D" id="3.90.470.20">
    <property type="entry name" value="4'-phosphopantetheinyl transferase domain"/>
    <property type="match status" value="2"/>
</dbReference>
<feature type="region of interest" description="Disordered" evidence="3">
    <location>
        <begin position="110"/>
        <end position="143"/>
    </location>
</feature>
<feature type="domain" description="4'-phosphopantetheinyl transferase N-terminal" evidence="5">
    <location>
        <begin position="11"/>
        <end position="105"/>
    </location>
</feature>
<evidence type="ECO:0000313" key="6">
    <source>
        <dbReference type="EMBL" id="KAG7562193.1"/>
    </source>
</evidence>
<dbReference type="GO" id="GO:0008897">
    <property type="term" value="F:holo-[acyl-carrier-protein] synthase activity"/>
    <property type="evidence" value="ECO:0007669"/>
    <property type="project" value="UniProtKB-EC"/>
</dbReference>
<dbReference type="SUPFAM" id="SSF56214">
    <property type="entry name" value="4'-phosphopantetheinyl transferase"/>
    <property type="match status" value="2"/>
</dbReference>
<evidence type="ECO:0000259" key="5">
    <source>
        <dbReference type="Pfam" id="PF22624"/>
    </source>
</evidence>
<dbReference type="AlphaFoldDB" id="A0A8K0JMV3"/>
<feature type="compositionally biased region" description="Basic and acidic residues" evidence="3">
    <location>
        <begin position="127"/>
        <end position="137"/>
    </location>
</feature>
<dbReference type="PANTHER" id="PTHR12215">
    <property type="entry name" value="PHOSPHOPANTETHEINE TRANSFERASE"/>
    <property type="match status" value="1"/>
</dbReference>
<name>A0A8K0JMV3_9TREE</name>
<dbReference type="PANTHER" id="PTHR12215:SF10">
    <property type="entry name" value="L-AMINOADIPATE-SEMIALDEHYDE DEHYDROGENASE-PHOSPHOPANTETHEINYL TRANSFERASE"/>
    <property type="match status" value="1"/>
</dbReference>
<dbReference type="InterPro" id="IPR055066">
    <property type="entry name" value="AASDHPPT_N"/>
</dbReference>
<evidence type="ECO:0000259" key="4">
    <source>
        <dbReference type="Pfam" id="PF01648"/>
    </source>
</evidence>
<feature type="compositionally biased region" description="Polar residues" evidence="3">
    <location>
        <begin position="115"/>
        <end position="126"/>
    </location>
</feature>
<gene>
    <name evidence="6" type="ORF">FFLO_02378</name>
</gene>
<comment type="caution">
    <text evidence="6">The sequence shown here is derived from an EMBL/GenBank/DDBJ whole genome shotgun (WGS) entry which is preliminary data.</text>
</comment>
<organism evidence="6 7">
    <name type="scientific">Filobasidium floriforme</name>
    <dbReference type="NCBI Taxonomy" id="5210"/>
    <lineage>
        <taxon>Eukaryota</taxon>
        <taxon>Fungi</taxon>
        <taxon>Dikarya</taxon>
        <taxon>Basidiomycota</taxon>
        <taxon>Agaricomycotina</taxon>
        <taxon>Tremellomycetes</taxon>
        <taxon>Filobasidiales</taxon>
        <taxon>Filobasidiaceae</taxon>
        <taxon>Filobasidium</taxon>
    </lineage>
</organism>
<feature type="compositionally biased region" description="Polar residues" evidence="3">
    <location>
        <begin position="260"/>
        <end position="274"/>
    </location>
</feature>
<accession>A0A8K0JMV3</accession>
<dbReference type="InterPro" id="IPR050559">
    <property type="entry name" value="P-Pant_transferase_sf"/>
</dbReference>
<dbReference type="Proteomes" id="UP000812966">
    <property type="component" value="Unassembled WGS sequence"/>
</dbReference>
<dbReference type="GO" id="GO:0019878">
    <property type="term" value="P:lysine biosynthetic process via aminoadipic acid"/>
    <property type="evidence" value="ECO:0007669"/>
    <property type="project" value="TreeGrafter"/>
</dbReference>
<dbReference type="EC" id="2.7.8.7" evidence="1"/>
<dbReference type="Pfam" id="PF22624">
    <property type="entry name" value="AASDHPPT_N"/>
    <property type="match status" value="1"/>
</dbReference>
<evidence type="ECO:0000256" key="1">
    <source>
        <dbReference type="ARBA" id="ARBA00013172"/>
    </source>
</evidence>
<sequence>MHTFYTTLDSFNPTDAQTTSLLTLLPNSARARILRYRRQEDRQRSLLGWLLLFRWKETAGFAGRTLENLVGVGEGGKPFFKPTGEPGTPTHVDYNITHDENLVMFSVKTYRDSNRSPSPTSPVPENTSEHISRSDNVKKKRNRQAPMIGVDCMRLDREVNELKALDEVLSDQLGEHEQRFIPHFTGPTLDISPYADNSLRERMDHLLTLWTVKEAYTKMLGRGLSMDFQTVEVIFHDPLQRLLFTPPTGTDTGSSSNSDVKTTPTSTPTEQVDSRYNQRKRCHLCDPGAMSIHLDGRDLKQTSSGLSYQLHARLGKITTEPRRWTHSDDSRDDNRNRKGTQEYVWACVWYAEAGDGVDCESWSLTRVDADELCALASETT</sequence>
<feature type="domain" description="4'-phosphopantetheinyl transferase" evidence="4">
    <location>
        <begin position="148"/>
        <end position="240"/>
    </location>
</feature>
<dbReference type="Pfam" id="PF01648">
    <property type="entry name" value="ACPS"/>
    <property type="match status" value="1"/>
</dbReference>
<dbReference type="GO" id="GO:0005829">
    <property type="term" value="C:cytosol"/>
    <property type="evidence" value="ECO:0007669"/>
    <property type="project" value="TreeGrafter"/>
</dbReference>
<dbReference type="InterPro" id="IPR037143">
    <property type="entry name" value="4-PPantetheinyl_Trfase_dom_sf"/>
</dbReference>
<evidence type="ECO:0000313" key="7">
    <source>
        <dbReference type="Proteomes" id="UP000812966"/>
    </source>
</evidence>
<reference evidence="6" key="1">
    <citation type="submission" date="2020-04" db="EMBL/GenBank/DDBJ databases">
        <title>Analysis of mating type loci in Filobasidium floriforme.</title>
        <authorList>
            <person name="Nowrousian M."/>
        </authorList>
    </citation>
    <scope>NUCLEOTIDE SEQUENCE</scope>
    <source>
        <strain evidence="6">CBS 6242</strain>
    </source>
</reference>
<dbReference type="InterPro" id="IPR008278">
    <property type="entry name" value="4-PPantetheinyl_Trfase_dom"/>
</dbReference>
<feature type="region of interest" description="Disordered" evidence="3">
    <location>
        <begin position="245"/>
        <end position="274"/>
    </location>
</feature>
<evidence type="ECO:0000256" key="2">
    <source>
        <dbReference type="ARBA" id="ARBA00022679"/>
    </source>
</evidence>
<feature type="compositionally biased region" description="Low complexity" evidence="3">
    <location>
        <begin position="245"/>
        <end position="259"/>
    </location>
</feature>
<proteinExistence type="predicted"/>
<evidence type="ECO:0000256" key="3">
    <source>
        <dbReference type="SAM" id="MobiDB-lite"/>
    </source>
</evidence>
<keyword evidence="2" id="KW-0808">Transferase</keyword>
<dbReference type="GO" id="GO:0000287">
    <property type="term" value="F:magnesium ion binding"/>
    <property type="evidence" value="ECO:0007669"/>
    <property type="project" value="InterPro"/>
</dbReference>